<feature type="coiled-coil region" evidence="9">
    <location>
        <begin position="130"/>
        <end position="157"/>
    </location>
</feature>
<dbReference type="PANTHER" id="PTHR21448">
    <property type="entry name" value="SMOOTH MUSCLE MYOSIN HEAVY CHAIN-RELATED"/>
    <property type="match status" value="1"/>
</dbReference>
<evidence type="ECO:0000256" key="3">
    <source>
        <dbReference type="ARBA" id="ARBA00022753"/>
    </source>
</evidence>
<organism evidence="12 13">
    <name type="scientific">Chionoecetes opilio</name>
    <name type="common">Atlantic snow crab</name>
    <name type="synonym">Cancer opilio</name>
    <dbReference type="NCBI Taxonomy" id="41210"/>
    <lineage>
        <taxon>Eukaryota</taxon>
        <taxon>Metazoa</taxon>
        <taxon>Ecdysozoa</taxon>
        <taxon>Arthropoda</taxon>
        <taxon>Crustacea</taxon>
        <taxon>Multicrustacea</taxon>
        <taxon>Malacostraca</taxon>
        <taxon>Eumalacostraca</taxon>
        <taxon>Eucarida</taxon>
        <taxon>Decapoda</taxon>
        <taxon>Pleocyemata</taxon>
        <taxon>Brachyura</taxon>
        <taxon>Eubrachyura</taxon>
        <taxon>Majoidea</taxon>
        <taxon>Majidae</taxon>
        <taxon>Chionoecetes</taxon>
    </lineage>
</organism>
<feature type="coiled-coil region" evidence="9">
    <location>
        <begin position="10"/>
        <end position="86"/>
    </location>
</feature>
<evidence type="ECO:0000259" key="11">
    <source>
        <dbReference type="SMART" id="SM01254"/>
    </source>
</evidence>
<feature type="region of interest" description="Disordered" evidence="10">
    <location>
        <begin position="203"/>
        <end position="247"/>
    </location>
</feature>
<evidence type="ECO:0000256" key="8">
    <source>
        <dbReference type="ARBA" id="ARBA00044824"/>
    </source>
</evidence>
<comment type="subcellular location">
    <subcellularLocation>
        <location evidence="1">Early endosome</location>
    </subcellularLocation>
</comment>
<evidence type="ECO:0000256" key="6">
    <source>
        <dbReference type="ARBA" id="ARBA00031361"/>
    </source>
</evidence>
<feature type="coiled-coil region" evidence="9">
    <location>
        <begin position="549"/>
        <end position="576"/>
    </location>
</feature>
<dbReference type="SMART" id="SM01254">
    <property type="entry name" value="KLRAQ"/>
    <property type="match status" value="1"/>
</dbReference>
<evidence type="ECO:0000256" key="5">
    <source>
        <dbReference type="ARBA" id="ARBA00023054"/>
    </source>
</evidence>
<keyword evidence="3" id="KW-0967">Endosome</keyword>
<feature type="region of interest" description="Disordered" evidence="10">
    <location>
        <begin position="491"/>
        <end position="516"/>
    </location>
</feature>
<gene>
    <name evidence="12" type="primary">Ppp1r21</name>
    <name evidence="12" type="ORF">GWK47_029886</name>
</gene>
<reference evidence="12" key="1">
    <citation type="submission" date="2020-07" db="EMBL/GenBank/DDBJ databases">
        <title>The High-quality genome of the commercially important snow crab, Chionoecetes opilio.</title>
        <authorList>
            <person name="Jeong J.-H."/>
            <person name="Ryu S."/>
        </authorList>
    </citation>
    <scope>NUCLEOTIDE SEQUENCE</scope>
    <source>
        <strain evidence="12">MADBK_172401_WGS</strain>
        <tissue evidence="12">Digestive gland</tissue>
    </source>
</reference>
<evidence type="ECO:0000256" key="2">
    <source>
        <dbReference type="ARBA" id="ARBA00020102"/>
    </source>
</evidence>
<dbReference type="AlphaFoldDB" id="A0A8J4YW54"/>
<evidence type="ECO:0000256" key="9">
    <source>
        <dbReference type="SAM" id="Coils"/>
    </source>
</evidence>
<sequence length="751" mass="84050">MESPDLHAKYQKLATEYSKLRAQNQVLKKAVVEEQEKSSHLNDLMKSRDQLLRKAEQENDSLTFRNQQLTKRLTLLQEDLDEIQVKNKRGRGKAESVVDGSVATREVFAEELHSKIQENARLQSELADNQTTHRKRLSDFETQLDALKRESQKYKDMLQLRERSTNDMVDQLESERVHQEVLAQQREAELRALKEQVTKLQEKLSSDVSNAPASCQQDQGDTQDARTNAQQKVVKSPESGSLNIPVQNGKEKSATYTARSLVDTYDGLIQEMSKLFAKFLCSYSTRVKHHDLQSEVQQKLIEHLRSASIPWHSLAASYHQLTETASAEGFVALETLTGLSLVSQQVNACVASLRKVLPLVVHWVCEDNQGQASGDRTGASWSAAFSRLVSSWGSLTPYVATLANQSTPTFSLPPSAQGRIIAMLSDRLSNFHAALKEAASAYQKKAESEKELPSISRDARIASEEMVNSLSSLTTVTGKMSSIFKEQVVPSWNRGGSTPSTPSSPYPSMPHSLTKSRTSLCGVQDDGASALYDGTPISPSDSTTLGDTEASLMKQVALATSKLTQLEAEREHWRLEHQLLLCKHQKEAKRVRELESQLKGEAVSTTEDGEHKDYSASVTATSLVGEVQGCEKAVDEREKDIRSHFTNRCSHLYMQLTSATGQASLYQNECESLMKRLAVSDETKIASEQEMDKQREKNNQLKEVLQTTSRNYEEQISTMSEHLADLNEKLTTQSDMIENFRFEAKNKKSKK</sequence>
<dbReference type="Pfam" id="PF10205">
    <property type="entry name" value="KLRAQ"/>
    <property type="match status" value="1"/>
</dbReference>
<dbReference type="PANTHER" id="PTHR21448:SF0">
    <property type="entry name" value="PROTEIN PHOSPHATASE 1 REGULATORY SUBUNIT 21"/>
    <property type="match status" value="1"/>
</dbReference>
<keyword evidence="4" id="KW-0694">RNA-binding</keyword>
<dbReference type="InterPro" id="IPR049372">
    <property type="entry name" value="PPP1R21_C"/>
</dbReference>
<name>A0A8J4YW54_CHIOP</name>
<dbReference type="EMBL" id="JACEEZ010000975">
    <property type="protein sequence ID" value="KAG0729651.1"/>
    <property type="molecule type" value="Genomic_DNA"/>
</dbReference>
<dbReference type="Proteomes" id="UP000770661">
    <property type="component" value="Unassembled WGS sequence"/>
</dbReference>
<feature type="compositionally biased region" description="Polar residues" evidence="10">
    <location>
        <begin position="206"/>
        <end position="246"/>
    </location>
</feature>
<dbReference type="Pfam" id="PF10212">
    <property type="entry name" value="PPP1R21_helical"/>
    <property type="match status" value="1"/>
</dbReference>
<evidence type="ECO:0000313" key="12">
    <source>
        <dbReference type="EMBL" id="KAG0729651.1"/>
    </source>
</evidence>
<comment type="caution">
    <text evidence="12">The sequence shown here is derived from an EMBL/GenBank/DDBJ whole genome shotgun (WGS) entry which is preliminary data.</text>
</comment>
<dbReference type="InterPro" id="IPR019348">
    <property type="entry name" value="PPP1R21_six_helix"/>
</dbReference>
<dbReference type="GO" id="GO:0005769">
    <property type="term" value="C:early endosome"/>
    <property type="evidence" value="ECO:0007669"/>
    <property type="project" value="UniProtKB-SubCell"/>
</dbReference>
<evidence type="ECO:0000256" key="7">
    <source>
        <dbReference type="ARBA" id="ARBA00031617"/>
    </source>
</evidence>
<feature type="domain" description="Protein phosphatase 1 regulatory subunit 21 N-terminal" evidence="11">
    <location>
        <begin position="11"/>
        <end position="112"/>
    </location>
</feature>
<evidence type="ECO:0000313" key="13">
    <source>
        <dbReference type="Proteomes" id="UP000770661"/>
    </source>
</evidence>
<feature type="coiled-coil region" evidence="9">
    <location>
        <begin position="684"/>
        <end position="729"/>
    </location>
</feature>
<dbReference type="InterPro" id="IPR019343">
    <property type="entry name" value="PPP1R21_N"/>
</dbReference>
<dbReference type="InterPro" id="IPR040024">
    <property type="entry name" value="PPP1R21"/>
</dbReference>
<evidence type="ECO:0000256" key="1">
    <source>
        <dbReference type="ARBA" id="ARBA00004412"/>
    </source>
</evidence>
<dbReference type="Pfam" id="PF21636">
    <property type="entry name" value="PPP1R21_C"/>
    <property type="match status" value="1"/>
</dbReference>
<dbReference type="GO" id="GO:0003723">
    <property type="term" value="F:RNA binding"/>
    <property type="evidence" value="ECO:0007669"/>
    <property type="project" value="UniProtKB-KW"/>
</dbReference>
<protein>
    <recommendedName>
        <fullName evidence="2">Protein phosphatase 1 regulatory subunit 21</fullName>
    </recommendedName>
    <alternativeName>
        <fullName evidence="7">Coiled-coil domain-containing protein 128</fullName>
    </alternativeName>
    <alternativeName>
        <fullName evidence="8">Ferry endosomal RAB5 effector complex subunit 2</fullName>
    </alternativeName>
    <alternativeName>
        <fullName evidence="6">KLRAQ motif-containing protein 1</fullName>
    </alternativeName>
</protein>
<evidence type="ECO:0000256" key="10">
    <source>
        <dbReference type="SAM" id="MobiDB-lite"/>
    </source>
</evidence>
<keyword evidence="13" id="KW-1185">Reference proteome</keyword>
<accession>A0A8J4YW54</accession>
<keyword evidence="5 9" id="KW-0175">Coiled coil</keyword>
<dbReference type="OrthoDB" id="5566667at2759"/>
<dbReference type="GO" id="GO:0016020">
    <property type="term" value="C:membrane"/>
    <property type="evidence" value="ECO:0007669"/>
    <property type="project" value="TreeGrafter"/>
</dbReference>
<proteinExistence type="predicted"/>
<evidence type="ECO:0000256" key="4">
    <source>
        <dbReference type="ARBA" id="ARBA00022884"/>
    </source>
</evidence>